<dbReference type="PANTHER" id="PTHR31319:SF53">
    <property type="entry name" value="ZINC FINGER PROTEIN CONSTANS-LIKE 5"/>
    <property type="match status" value="1"/>
</dbReference>
<evidence type="ECO:0000256" key="5">
    <source>
        <dbReference type="ARBA" id="ARBA00022833"/>
    </source>
</evidence>
<dbReference type="InterPro" id="IPR049808">
    <property type="entry name" value="CONSTANS-like_Bbox1"/>
</dbReference>
<comment type="caution">
    <text evidence="11">The sequence shown here is derived from an EMBL/GenBank/DDBJ whole genome shotgun (WGS) entry which is preliminary data.</text>
</comment>
<evidence type="ECO:0000256" key="4">
    <source>
        <dbReference type="ARBA" id="ARBA00022771"/>
    </source>
</evidence>
<protein>
    <submittedName>
        <fullName evidence="11">Zinc finger CONSTANS-LIKE 5-like</fullName>
    </submittedName>
</protein>
<sequence length="357" mass="39454">MIQDGDVSAGAARAKCFPAGWNAAAKPCDYCKSAAALIFCVTESAFMCMTCDAKVHNEDISLKHERLWTCEVCKQAPASFSCKADGAALCVVCDRNIHSANPLASRHDRTPIVLFYDTAESMMESASVAATYLLPVKHLSSTETKMENATDNWITSNPVTSKLSEDMKFMELLISNSDQFLDFEYPISADSVVPVQTIKPAVPTRMTEYSSENPFEIDFNKSNINSYNSSYTITTPSFNVSSSSLDVGVVPDGSILSDTSFSFTLNTSIRGNEASHMVGMDREARVLRYKEKRKKRKFNKTIRYASRKAYAETRPRIKGRFAKRTEFQSDTDRLSTFNSFSANLIADDAGLGAVPSF</sequence>
<feature type="domain" description="B box-type" evidence="9">
    <location>
        <begin position="23"/>
        <end position="69"/>
    </location>
</feature>
<dbReference type="AlphaFoldDB" id="A0A8S0TPF9"/>
<dbReference type="PROSITE" id="PS51017">
    <property type="entry name" value="CCT"/>
    <property type="match status" value="1"/>
</dbReference>
<dbReference type="OrthoDB" id="153872at2759"/>
<dbReference type="PANTHER" id="PTHR31319">
    <property type="entry name" value="ZINC FINGER PROTEIN CONSTANS-LIKE 4"/>
    <property type="match status" value="1"/>
</dbReference>
<dbReference type="InterPro" id="IPR000315">
    <property type="entry name" value="Znf_B-box"/>
</dbReference>
<evidence type="ECO:0000313" key="12">
    <source>
        <dbReference type="Proteomes" id="UP000594638"/>
    </source>
</evidence>
<dbReference type="PROSITE" id="PS50119">
    <property type="entry name" value="ZF_BBOX"/>
    <property type="match status" value="2"/>
</dbReference>
<dbReference type="GO" id="GO:0005634">
    <property type="term" value="C:nucleus"/>
    <property type="evidence" value="ECO:0007669"/>
    <property type="project" value="UniProtKB-SubCell"/>
</dbReference>
<keyword evidence="6 8" id="KW-0539">Nucleus</keyword>
<evidence type="ECO:0000256" key="8">
    <source>
        <dbReference type="PROSITE-ProRule" id="PRU00357"/>
    </source>
</evidence>
<evidence type="ECO:0000256" key="3">
    <source>
        <dbReference type="ARBA" id="ARBA00022723"/>
    </source>
</evidence>
<keyword evidence="5" id="KW-0862">Zinc</keyword>
<name>A0A8S0TPF9_OLEEU</name>
<keyword evidence="4 7" id="KW-0863">Zinc-finger</keyword>
<keyword evidence="3" id="KW-0479">Metal-binding</keyword>
<dbReference type="InterPro" id="IPR045281">
    <property type="entry name" value="CONSTANS-like"/>
</dbReference>
<comment type="similarity">
    <text evidence="2">Belongs to the CONSTANS family.</text>
</comment>
<reference evidence="11 12" key="1">
    <citation type="submission" date="2019-12" db="EMBL/GenBank/DDBJ databases">
        <authorList>
            <person name="Alioto T."/>
            <person name="Alioto T."/>
            <person name="Gomez Garrido J."/>
        </authorList>
    </citation>
    <scope>NUCLEOTIDE SEQUENCE [LARGE SCALE GENOMIC DNA]</scope>
</reference>
<dbReference type="Pfam" id="PF06203">
    <property type="entry name" value="CCT"/>
    <property type="match status" value="1"/>
</dbReference>
<dbReference type="SMART" id="SM00336">
    <property type="entry name" value="BBOX"/>
    <property type="match status" value="2"/>
</dbReference>
<evidence type="ECO:0000256" key="1">
    <source>
        <dbReference type="ARBA" id="ARBA00004123"/>
    </source>
</evidence>
<evidence type="ECO:0000256" key="7">
    <source>
        <dbReference type="PROSITE-ProRule" id="PRU00024"/>
    </source>
</evidence>
<feature type="domain" description="B box-type" evidence="9">
    <location>
        <begin position="65"/>
        <end position="112"/>
    </location>
</feature>
<keyword evidence="12" id="KW-1185">Reference proteome</keyword>
<evidence type="ECO:0000256" key="6">
    <source>
        <dbReference type="ARBA" id="ARBA00023242"/>
    </source>
</evidence>
<dbReference type="InterPro" id="IPR010402">
    <property type="entry name" value="CCT_domain"/>
</dbReference>
<proteinExistence type="inferred from homology"/>
<evidence type="ECO:0000313" key="11">
    <source>
        <dbReference type="EMBL" id="CAA3007161.1"/>
    </source>
</evidence>
<dbReference type="CDD" id="cd19821">
    <property type="entry name" value="Bbox1_BBX-like"/>
    <property type="match status" value="2"/>
</dbReference>
<gene>
    <name evidence="11" type="ORF">OLEA9_A092572</name>
</gene>
<evidence type="ECO:0000256" key="2">
    <source>
        <dbReference type="ARBA" id="ARBA00010024"/>
    </source>
</evidence>
<dbReference type="GO" id="GO:0009909">
    <property type="term" value="P:regulation of flower development"/>
    <property type="evidence" value="ECO:0007669"/>
    <property type="project" value="InterPro"/>
</dbReference>
<dbReference type="GO" id="GO:0008270">
    <property type="term" value="F:zinc ion binding"/>
    <property type="evidence" value="ECO:0007669"/>
    <property type="project" value="UniProtKB-KW"/>
</dbReference>
<dbReference type="EMBL" id="CACTIH010007269">
    <property type="protein sequence ID" value="CAA3007161.1"/>
    <property type="molecule type" value="Genomic_DNA"/>
</dbReference>
<evidence type="ECO:0000259" key="9">
    <source>
        <dbReference type="PROSITE" id="PS50119"/>
    </source>
</evidence>
<comment type="subcellular location">
    <subcellularLocation>
        <location evidence="1 8">Nucleus</location>
    </subcellularLocation>
</comment>
<dbReference type="GO" id="GO:0003700">
    <property type="term" value="F:DNA-binding transcription factor activity"/>
    <property type="evidence" value="ECO:0007669"/>
    <property type="project" value="TreeGrafter"/>
</dbReference>
<dbReference type="Pfam" id="PF00643">
    <property type="entry name" value="zf-B_box"/>
    <property type="match status" value="2"/>
</dbReference>
<feature type="domain" description="CCT" evidence="10">
    <location>
        <begin position="282"/>
        <end position="324"/>
    </location>
</feature>
<evidence type="ECO:0000259" key="10">
    <source>
        <dbReference type="PROSITE" id="PS51017"/>
    </source>
</evidence>
<dbReference type="Proteomes" id="UP000594638">
    <property type="component" value="Unassembled WGS sequence"/>
</dbReference>
<accession>A0A8S0TPF9</accession>
<organism evidence="11 12">
    <name type="scientific">Olea europaea subsp. europaea</name>
    <dbReference type="NCBI Taxonomy" id="158383"/>
    <lineage>
        <taxon>Eukaryota</taxon>
        <taxon>Viridiplantae</taxon>
        <taxon>Streptophyta</taxon>
        <taxon>Embryophyta</taxon>
        <taxon>Tracheophyta</taxon>
        <taxon>Spermatophyta</taxon>
        <taxon>Magnoliopsida</taxon>
        <taxon>eudicotyledons</taxon>
        <taxon>Gunneridae</taxon>
        <taxon>Pentapetalae</taxon>
        <taxon>asterids</taxon>
        <taxon>lamiids</taxon>
        <taxon>Lamiales</taxon>
        <taxon>Oleaceae</taxon>
        <taxon>Oleeae</taxon>
        <taxon>Olea</taxon>
    </lineage>
</organism>
<dbReference type="Gramene" id="OE9A092572T1">
    <property type="protein sequence ID" value="OE9A092572C1"/>
    <property type="gene ID" value="OE9A092572"/>
</dbReference>